<dbReference type="Proteomes" id="UP000002484">
    <property type="component" value="Chromosome"/>
</dbReference>
<organism evidence="3 4">
    <name type="scientific">Pseudofrankia inefficax (strain DSM 45817 / CECT 9037 / DDB 130130 / EuI1c)</name>
    <name type="common">Frankia inefficax</name>
    <dbReference type="NCBI Taxonomy" id="298654"/>
    <lineage>
        <taxon>Bacteria</taxon>
        <taxon>Bacillati</taxon>
        <taxon>Actinomycetota</taxon>
        <taxon>Actinomycetes</taxon>
        <taxon>Frankiales</taxon>
        <taxon>Frankiaceae</taxon>
        <taxon>Pseudofrankia</taxon>
    </lineage>
</organism>
<name>E3IY66_PSEI1</name>
<protein>
    <recommendedName>
        <fullName evidence="2">DUF4232 domain-containing protein</fullName>
    </recommendedName>
</protein>
<dbReference type="RefSeq" id="WP_013425782.1">
    <property type="nucleotide sequence ID" value="NC_014666.1"/>
</dbReference>
<sequence length="271" mass="27037">MSPFAAHAGRAADGGHAPAVPPAVFRRATTAACAAAALVVGGLAGCSQPAQDTGFNIQGSPPAAASGPATTRPPGQPSAGGSPTAHSSPSADDLEIMGTRCTGAKVTVELGTPVVMSPADPESLQFGLAVTFTNHFSLTCSIFGFPGVALVSAAGDTYDLPRRTDQTADTMYLPPGGTASALLTYLQVPAAATTDPAPLADLADDPEATATPATITPATIATPAGDAFTPRYVLVTPPDDREAVRLDWPGGPIVDQRADPGSGTSIGPVIR</sequence>
<feature type="domain" description="DUF4232" evidence="2">
    <location>
        <begin position="128"/>
        <end position="214"/>
    </location>
</feature>
<feature type="region of interest" description="Disordered" evidence="1">
    <location>
        <begin position="249"/>
        <end position="271"/>
    </location>
</feature>
<feature type="region of interest" description="Disordered" evidence="1">
    <location>
        <begin position="54"/>
        <end position="94"/>
    </location>
</feature>
<dbReference type="AlphaFoldDB" id="E3IY66"/>
<dbReference type="KEGG" id="fri:FraEuI1c_4672"/>
<proteinExistence type="predicted"/>
<gene>
    <name evidence="3" type="ordered locus">FraEuI1c_4672</name>
</gene>
<dbReference type="InParanoid" id="E3IY66"/>
<dbReference type="OrthoDB" id="3480105at2"/>
<accession>E3IY66</accession>
<reference evidence="3 4" key="1">
    <citation type="submission" date="2010-10" db="EMBL/GenBank/DDBJ databases">
        <title>Complete sequence of Frankia sp. EuI1c.</title>
        <authorList>
            <consortium name="US DOE Joint Genome Institute"/>
            <person name="Lucas S."/>
            <person name="Copeland A."/>
            <person name="Lapidus A."/>
            <person name="Cheng J.-F."/>
            <person name="Bruce D."/>
            <person name="Goodwin L."/>
            <person name="Pitluck S."/>
            <person name="Chertkov O."/>
            <person name="Detter J.C."/>
            <person name="Han C."/>
            <person name="Tapia R."/>
            <person name="Land M."/>
            <person name="Hauser L."/>
            <person name="Jeffries C."/>
            <person name="Kyrpides N."/>
            <person name="Ivanova N."/>
            <person name="Mikhailova N."/>
            <person name="Beauchemin N."/>
            <person name="Sen A."/>
            <person name="Sur S.A."/>
            <person name="Gtari M."/>
            <person name="Wall L."/>
            <person name="Tisa L."/>
            <person name="Woyke T."/>
        </authorList>
    </citation>
    <scope>NUCLEOTIDE SEQUENCE [LARGE SCALE GENOMIC DNA]</scope>
    <source>
        <strain evidence="4">DSM 45817 / CECT 9037 / EuI1c</strain>
    </source>
</reference>
<evidence type="ECO:0000259" key="2">
    <source>
        <dbReference type="Pfam" id="PF14016"/>
    </source>
</evidence>
<feature type="compositionally biased region" description="Polar residues" evidence="1">
    <location>
        <begin position="79"/>
        <end position="90"/>
    </location>
</feature>
<evidence type="ECO:0000313" key="3">
    <source>
        <dbReference type="EMBL" id="ADP82664.1"/>
    </source>
</evidence>
<dbReference type="EMBL" id="CP002299">
    <property type="protein sequence ID" value="ADP82664.1"/>
    <property type="molecule type" value="Genomic_DNA"/>
</dbReference>
<feature type="compositionally biased region" description="Low complexity" evidence="1">
    <location>
        <begin position="59"/>
        <end position="73"/>
    </location>
</feature>
<dbReference type="Pfam" id="PF14016">
    <property type="entry name" value="DUF4232"/>
    <property type="match status" value="1"/>
</dbReference>
<keyword evidence="4" id="KW-1185">Reference proteome</keyword>
<evidence type="ECO:0000313" key="4">
    <source>
        <dbReference type="Proteomes" id="UP000002484"/>
    </source>
</evidence>
<evidence type="ECO:0000256" key="1">
    <source>
        <dbReference type="SAM" id="MobiDB-lite"/>
    </source>
</evidence>
<dbReference type="HOGENOM" id="CLU_1025861_0_0_11"/>
<dbReference type="InterPro" id="IPR025326">
    <property type="entry name" value="DUF4232"/>
</dbReference>